<keyword evidence="2" id="KW-1185">Reference proteome</keyword>
<dbReference type="AlphaFoldDB" id="A0A388TK34"/>
<evidence type="ECO:0008006" key="3">
    <source>
        <dbReference type="Google" id="ProtNLM"/>
    </source>
</evidence>
<gene>
    <name evidence="1" type="ORF">NO2_1595</name>
</gene>
<dbReference type="GO" id="GO:0003735">
    <property type="term" value="F:structural constituent of ribosome"/>
    <property type="evidence" value="ECO:0007669"/>
    <property type="project" value="InterPro"/>
</dbReference>
<evidence type="ECO:0000313" key="2">
    <source>
        <dbReference type="Proteomes" id="UP000275925"/>
    </source>
</evidence>
<dbReference type="Proteomes" id="UP000275925">
    <property type="component" value="Unassembled WGS sequence"/>
</dbReference>
<dbReference type="GO" id="GO:0006412">
    <property type="term" value="P:translation"/>
    <property type="evidence" value="ECO:0007669"/>
    <property type="project" value="InterPro"/>
</dbReference>
<organism evidence="1 2">
    <name type="scientific">Candidatus Termititenax persephonae</name>
    <dbReference type="NCBI Taxonomy" id="2218525"/>
    <lineage>
        <taxon>Bacteria</taxon>
        <taxon>Bacillati</taxon>
        <taxon>Candidatus Margulisiibacteriota</taxon>
        <taxon>Candidatus Termititenacia</taxon>
        <taxon>Candidatus Termititenacales</taxon>
        <taxon>Candidatus Termititenacaceae</taxon>
        <taxon>Candidatus Termititenax</taxon>
    </lineage>
</organism>
<dbReference type="GO" id="GO:0005840">
    <property type="term" value="C:ribosome"/>
    <property type="evidence" value="ECO:0007669"/>
    <property type="project" value="InterPro"/>
</dbReference>
<name>A0A388TK34_9BACT</name>
<accession>A0A388TK34</accession>
<dbReference type="Gene3D" id="2.40.50.100">
    <property type="match status" value="1"/>
</dbReference>
<dbReference type="Pfam" id="PF01016">
    <property type="entry name" value="Ribosomal_L27"/>
    <property type="match status" value="1"/>
</dbReference>
<protein>
    <recommendedName>
        <fullName evidence="3">50S ribosomal protein L27</fullName>
    </recommendedName>
</protein>
<evidence type="ECO:0000313" key="1">
    <source>
        <dbReference type="EMBL" id="GBR77166.1"/>
    </source>
</evidence>
<dbReference type="InterPro" id="IPR001684">
    <property type="entry name" value="Ribosomal_bL27"/>
</dbReference>
<sequence>TIFAKIDGVVKFERHNREKQKVSVYPA</sequence>
<reference evidence="1 2" key="1">
    <citation type="journal article" date="2019" name="ISME J.">
        <title>Genome analyses of uncultured TG2/ZB3 bacteria in 'Margulisbacteria' specifically attached to ectosymbiotic spirochetes of protists in the termite gut.</title>
        <authorList>
            <person name="Utami Y.D."/>
            <person name="Kuwahara H."/>
            <person name="Igai K."/>
            <person name="Murakami T."/>
            <person name="Sugaya K."/>
            <person name="Morikawa T."/>
            <person name="Nagura Y."/>
            <person name="Yuki M."/>
            <person name="Deevong P."/>
            <person name="Inoue T."/>
            <person name="Kihara K."/>
            <person name="Lo N."/>
            <person name="Yamada A."/>
            <person name="Ohkuma M."/>
            <person name="Hongoh Y."/>
        </authorList>
    </citation>
    <scope>NUCLEOTIDE SEQUENCE [LARGE SCALE GENOMIC DNA]</scope>
    <source>
        <strain evidence="1">NkOx7-02</strain>
    </source>
</reference>
<dbReference type="EMBL" id="BGZO01000127">
    <property type="protein sequence ID" value="GBR77166.1"/>
    <property type="molecule type" value="Genomic_DNA"/>
</dbReference>
<comment type="caution">
    <text evidence="1">The sequence shown here is derived from an EMBL/GenBank/DDBJ whole genome shotgun (WGS) entry which is preliminary data.</text>
</comment>
<feature type="non-terminal residue" evidence="1">
    <location>
        <position position="1"/>
    </location>
</feature>
<proteinExistence type="predicted"/>